<evidence type="ECO:0000313" key="1">
    <source>
        <dbReference type="EMBL" id="PIL21619.1"/>
    </source>
</evidence>
<name>A0A2G8RJ76_9RHOB</name>
<sequence>MLESVALIEELDSGKQITIGLHHFAAIPARGNRVILANKIGGLVSYEVVAIEHTPVRAGGQREAAGKTPSCAIYLKMLDPMYDEYLKFQMEIHD</sequence>
<keyword evidence="2" id="KW-1185">Reference proteome</keyword>
<gene>
    <name evidence="1" type="ORF">P775_03445</name>
</gene>
<dbReference type="RefSeq" id="WP_099909630.1">
    <property type="nucleotide sequence ID" value="NZ_AWWI01000028.1"/>
</dbReference>
<dbReference type="Proteomes" id="UP000231259">
    <property type="component" value="Unassembled WGS sequence"/>
</dbReference>
<proteinExistence type="predicted"/>
<protein>
    <submittedName>
        <fullName evidence="1">Uncharacterized protein</fullName>
    </submittedName>
</protein>
<evidence type="ECO:0000313" key="2">
    <source>
        <dbReference type="Proteomes" id="UP000231259"/>
    </source>
</evidence>
<accession>A0A2G8RJ76</accession>
<reference evidence="1 2" key="1">
    <citation type="submission" date="2013-09" db="EMBL/GenBank/DDBJ databases">
        <title>Genome sequencing of Phaeobacter antarcticus sp. nov. SM1211.</title>
        <authorList>
            <person name="Zhang X.-Y."/>
            <person name="Liu C."/>
            <person name="Chen X.-L."/>
            <person name="Xie B.-B."/>
            <person name="Qin Q.-L."/>
            <person name="Rong J.-C."/>
            <person name="Zhang Y.-Z."/>
        </authorList>
    </citation>
    <scope>NUCLEOTIDE SEQUENCE [LARGE SCALE GENOMIC DNA]</scope>
    <source>
        <strain evidence="1 2">SM1211</strain>
    </source>
</reference>
<dbReference type="EMBL" id="AWWI01000028">
    <property type="protein sequence ID" value="PIL21619.1"/>
    <property type="molecule type" value="Genomic_DNA"/>
</dbReference>
<organism evidence="1 2">
    <name type="scientific">Puniceibacterium antarcticum</name>
    <dbReference type="NCBI Taxonomy" id="1206336"/>
    <lineage>
        <taxon>Bacteria</taxon>
        <taxon>Pseudomonadati</taxon>
        <taxon>Pseudomonadota</taxon>
        <taxon>Alphaproteobacteria</taxon>
        <taxon>Rhodobacterales</taxon>
        <taxon>Paracoccaceae</taxon>
        <taxon>Puniceibacterium</taxon>
    </lineage>
</organism>
<comment type="caution">
    <text evidence="1">The sequence shown here is derived from an EMBL/GenBank/DDBJ whole genome shotgun (WGS) entry which is preliminary data.</text>
</comment>
<dbReference type="AlphaFoldDB" id="A0A2G8RJ76"/>